<reference evidence="12" key="2">
    <citation type="submission" date="2018-04" db="EMBL/GenBank/DDBJ databases">
        <title>OnivRS2 (Oryza nivara Reference Sequence Version 2).</title>
        <authorList>
            <person name="Zhang J."/>
            <person name="Kudrna D."/>
            <person name="Lee S."/>
            <person name="Talag J."/>
            <person name="Rajasekar S."/>
            <person name="Welchert J."/>
            <person name="Hsing Y.-I."/>
            <person name="Wing R.A."/>
        </authorList>
    </citation>
    <scope>NUCLEOTIDE SEQUENCE [LARGE SCALE GENOMIC DNA]</scope>
    <source>
        <strain evidence="12">SL10</strain>
    </source>
</reference>
<dbReference type="EnsemblPlants" id="ONIVA05G27260.1">
    <property type="protein sequence ID" value="ONIVA05G27260.1"/>
    <property type="gene ID" value="ONIVA05G27260"/>
</dbReference>
<dbReference type="HOGENOM" id="CLU_000997_0_0_1"/>
<dbReference type="InterPro" id="IPR038005">
    <property type="entry name" value="RX-like_CC"/>
</dbReference>
<feature type="domain" description="NB-ARC" evidence="8">
    <location>
        <begin position="1811"/>
        <end position="1969"/>
    </location>
</feature>
<evidence type="ECO:0000256" key="4">
    <source>
        <dbReference type="ARBA" id="ARBA00022741"/>
    </source>
</evidence>
<feature type="domain" description="NB-ARC" evidence="8">
    <location>
        <begin position="1024"/>
        <end position="1178"/>
    </location>
</feature>
<dbReference type="GO" id="GO:0005524">
    <property type="term" value="F:ATP binding"/>
    <property type="evidence" value="ECO:0007669"/>
    <property type="project" value="UniProtKB-KW"/>
</dbReference>
<dbReference type="GO" id="GO:0043531">
    <property type="term" value="F:ADP binding"/>
    <property type="evidence" value="ECO:0007669"/>
    <property type="project" value="InterPro"/>
</dbReference>
<dbReference type="InterPro" id="IPR042197">
    <property type="entry name" value="Apaf_helical"/>
</dbReference>
<dbReference type="SUPFAM" id="SSF52540">
    <property type="entry name" value="P-loop containing nucleoside triphosphate hydrolases"/>
    <property type="match status" value="3"/>
</dbReference>
<dbReference type="InterPro" id="IPR055414">
    <property type="entry name" value="LRR_R13L4/SHOC2-like"/>
</dbReference>
<organism evidence="12">
    <name type="scientific">Oryza nivara</name>
    <name type="common">Indian wild rice</name>
    <name type="synonym">Oryza sativa f. spontanea</name>
    <dbReference type="NCBI Taxonomy" id="4536"/>
    <lineage>
        <taxon>Eukaryota</taxon>
        <taxon>Viridiplantae</taxon>
        <taxon>Streptophyta</taxon>
        <taxon>Embryophyta</taxon>
        <taxon>Tracheophyta</taxon>
        <taxon>Spermatophyta</taxon>
        <taxon>Magnoliopsida</taxon>
        <taxon>Liliopsida</taxon>
        <taxon>Poales</taxon>
        <taxon>Poaceae</taxon>
        <taxon>BOP clade</taxon>
        <taxon>Oryzoideae</taxon>
        <taxon>Oryzeae</taxon>
        <taxon>Oryzinae</taxon>
        <taxon>Oryza</taxon>
    </lineage>
</organism>
<evidence type="ECO:0000256" key="3">
    <source>
        <dbReference type="ARBA" id="ARBA00022737"/>
    </source>
</evidence>
<feature type="domain" description="Disease resistance R13L4/SHOC-2-like LRR" evidence="11">
    <location>
        <begin position="1398"/>
        <end position="1620"/>
    </location>
</feature>
<evidence type="ECO:0000313" key="13">
    <source>
        <dbReference type="Proteomes" id="UP000006591"/>
    </source>
</evidence>
<dbReference type="CDD" id="cd14798">
    <property type="entry name" value="RX-CC_like"/>
    <property type="match status" value="1"/>
</dbReference>
<dbReference type="InterPro" id="IPR058922">
    <property type="entry name" value="WHD_DRP"/>
</dbReference>
<evidence type="ECO:0000256" key="2">
    <source>
        <dbReference type="ARBA" id="ARBA00022614"/>
    </source>
</evidence>
<evidence type="ECO:0000256" key="1">
    <source>
        <dbReference type="ARBA" id="ARBA00008894"/>
    </source>
</evidence>
<dbReference type="Pfam" id="PF18052">
    <property type="entry name" value="Rx_N"/>
    <property type="match status" value="3"/>
</dbReference>
<evidence type="ECO:0000256" key="6">
    <source>
        <dbReference type="ARBA" id="ARBA00022840"/>
    </source>
</evidence>
<feature type="domain" description="NB-ARC" evidence="8">
    <location>
        <begin position="195"/>
        <end position="363"/>
    </location>
</feature>
<dbReference type="PRINTS" id="PR00364">
    <property type="entry name" value="DISEASERSIST"/>
</dbReference>
<dbReference type="Gene3D" id="3.40.50.300">
    <property type="entry name" value="P-loop containing nucleotide triphosphate hydrolases"/>
    <property type="match status" value="3"/>
</dbReference>
<dbReference type="GO" id="GO:0006952">
    <property type="term" value="P:defense response"/>
    <property type="evidence" value="ECO:0007669"/>
    <property type="project" value="UniProtKB-KW"/>
</dbReference>
<dbReference type="OMA" id="DEMVHIC"/>
<dbReference type="FunFam" id="3.40.50.300:FF:001091">
    <property type="entry name" value="Probable disease resistance protein At1g61300"/>
    <property type="match status" value="1"/>
</dbReference>
<dbReference type="Pfam" id="PF23559">
    <property type="entry name" value="WHD_DRP"/>
    <property type="match status" value="3"/>
</dbReference>
<proteinExistence type="inferred from homology"/>
<accession>A0A0E0HI94</accession>
<evidence type="ECO:0000259" key="10">
    <source>
        <dbReference type="Pfam" id="PF23559"/>
    </source>
</evidence>
<dbReference type="Proteomes" id="UP000006591">
    <property type="component" value="Chromosome 5"/>
</dbReference>
<comment type="similarity">
    <text evidence="1">Belongs to the disease resistance NB-LRR family.</text>
</comment>
<dbReference type="PANTHER" id="PTHR36766:SF57">
    <property type="entry name" value="DISEASE RESISTANCE PROTEIN RGA1"/>
    <property type="match status" value="1"/>
</dbReference>
<dbReference type="InterPro" id="IPR027417">
    <property type="entry name" value="P-loop_NTPase"/>
</dbReference>
<dbReference type="Pfam" id="PF23598">
    <property type="entry name" value="LRR_14"/>
    <property type="match status" value="2"/>
</dbReference>
<keyword evidence="6" id="KW-0067">ATP-binding</keyword>
<dbReference type="Gene3D" id="1.10.8.430">
    <property type="entry name" value="Helical domain of apoptotic protease-activating factors"/>
    <property type="match status" value="1"/>
</dbReference>
<dbReference type="Gramene" id="ONIVA05G27260.1">
    <property type="protein sequence ID" value="ONIVA05G27260.1"/>
    <property type="gene ID" value="ONIVA05G27260"/>
</dbReference>
<keyword evidence="2" id="KW-0433">Leucine-rich repeat</keyword>
<keyword evidence="13" id="KW-1185">Reference proteome</keyword>
<feature type="domain" description="Disease resistance protein winged helix" evidence="10">
    <location>
        <begin position="2054"/>
        <end position="2126"/>
    </location>
</feature>
<keyword evidence="7" id="KW-0175">Coiled coil</keyword>
<keyword evidence="4" id="KW-0547">Nucleotide-binding</keyword>
<dbReference type="PANTHER" id="PTHR36766">
    <property type="entry name" value="PLANT BROAD-SPECTRUM MILDEW RESISTANCE PROTEIN RPW8"/>
    <property type="match status" value="1"/>
</dbReference>
<dbReference type="Gene3D" id="3.80.10.10">
    <property type="entry name" value="Ribonuclease Inhibitor"/>
    <property type="match status" value="3"/>
</dbReference>
<feature type="domain" description="Disease resistance N-terminal" evidence="9">
    <location>
        <begin position="1689"/>
        <end position="1762"/>
    </location>
</feature>
<dbReference type="Pfam" id="PF00931">
    <property type="entry name" value="NB-ARC"/>
    <property type="match status" value="3"/>
</dbReference>
<dbReference type="eggNOG" id="KOG4658">
    <property type="taxonomic scope" value="Eukaryota"/>
</dbReference>
<dbReference type="STRING" id="4536.A0A0E0HI94"/>
<dbReference type="GO" id="GO:0051707">
    <property type="term" value="P:response to other organism"/>
    <property type="evidence" value="ECO:0007669"/>
    <property type="project" value="UniProtKB-ARBA"/>
</dbReference>
<dbReference type="Gene3D" id="1.20.5.4130">
    <property type="match status" value="3"/>
</dbReference>
<feature type="domain" description="Disease resistance N-terminal" evidence="9">
    <location>
        <begin position="52"/>
        <end position="127"/>
    </location>
</feature>
<keyword evidence="5" id="KW-0611">Plant defense</keyword>
<evidence type="ECO:0000256" key="7">
    <source>
        <dbReference type="ARBA" id="ARBA00023054"/>
    </source>
</evidence>
<dbReference type="SUPFAM" id="SSF52058">
    <property type="entry name" value="L domain-like"/>
    <property type="match status" value="3"/>
</dbReference>
<keyword evidence="3" id="KW-0677">Repeat</keyword>
<reference evidence="12" key="1">
    <citation type="submission" date="2015-04" db="UniProtKB">
        <authorList>
            <consortium name="EnsemblPlants"/>
        </authorList>
    </citation>
    <scope>IDENTIFICATION</scope>
    <source>
        <strain evidence="12">SL10</strain>
    </source>
</reference>
<evidence type="ECO:0000259" key="8">
    <source>
        <dbReference type="Pfam" id="PF00931"/>
    </source>
</evidence>
<dbReference type="InterPro" id="IPR002182">
    <property type="entry name" value="NB-ARC"/>
</dbReference>
<feature type="domain" description="Disease resistance protein winged helix" evidence="10">
    <location>
        <begin position="448"/>
        <end position="520"/>
    </location>
</feature>
<name>A0A0E0HI94_ORYNI</name>
<dbReference type="InterPro" id="IPR041118">
    <property type="entry name" value="Rx_N"/>
</dbReference>
<feature type="domain" description="Disease resistance R13L4/SHOC-2-like LRR" evidence="11">
    <location>
        <begin position="578"/>
        <end position="789"/>
    </location>
</feature>
<feature type="domain" description="Disease resistance protein winged helix" evidence="10">
    <location>
        <begin position="1261"/>
        <end position="1331"/>
    </location>
</feature>
<feature type="domain" description="Disease resistance N-terminal" evidence="9">
    <location>
        <begin position="864"/>
        <end position="943"/>
    </location>
</feature>
<evidence type="ECO:0000256" key="5">
    <source>
        <dbReference type="ARBA" id="ARBA00022821"/>
    </source>
</evidence>
<dbReference type="InterPro" id="IPR036388">
    <property type="entry name" value="WH-like_DNA-bd_sf"/>
</dbReference>
<sequence length="2388" mass="269672">MEKKCWCSLNVNNLETCLHFGKWHGVAASWYSIEKPACQRNLEKIFCSRAGESEIKSAWNVKKELEKLETSLRSICAVLRDAECKQSTSHSLQEWLDNLKDAIYDIDDVLDDVSTEALEQEVRNSFIHRTRNMLTYPFKLSQKIKEVRKKLDEIAANRAQFGLTEHVIDVHTSGSSNRETHSFITEPEIIGRDEAKRKIVETICTATESNPLSVLPIVGLGGIGKTALAQLIYNDVQITETFQKKLWVCVSDVFDLKKILDDIMQSGTGKSNKHLNLEMLQSKVRGFLCEKRYLLVLDDMWNDKVNEWDELKCLLSSGGSGSVIIVTTRNMSVASIVKTLEPYDVAKLTDDKCMQVFMHYAFRGGGPHDPKLLEIGKSIVEKCCGIPLAAKTLGSLLCTSHDVGEWRRVMEDKIWNTEAKVYGLIPALKLSYDALPPHLRACFSCLSIFPKDHQLFYSTTVMLWMALGMLNTGKESKQMISAGSKCFHDLLGRSLFQDQIIVYDETIQSCKMHDLIHDLAQFVSENEHAVISCEKTAFSKRDFSGEHEFPKQLKKACKVRTFSSIYNYGTVSKPFLEVLFSTFTLLRVLIFSETHFEELPSSIRNLKHLRLVNLQTVHLAQCDQLEGLPRDVHQLVSLTYLNLMSKQKYLLKSGFCGWPSLTFLYLHHCVELTSLTEGFGSLAALRELRIFNCPKLASLPSAMKQLSALEIFALNNCNELDLMEPREALSGLGSLRALNLVGLPKLVGFSASFQSAASSLQYFCIDNCQGLEKLPGFIQSFTCLKKIVIRDCPELSRRCTAESGEDFHLIHHVLRIKIDNKIWEKNRDDASLTPSLTHRDSMAEAIISSFAISVLTKAASFGTDWAVNEIKSAWNVKKELGKLERSLRSICAVLRDAECKQSTSYALQEWLNNLKDAVYDIDDVLDDVATEALEQEIYKGFFNQASHMLAYPFKLSHKIKRVHDKLNEIADNRARFGLTEQPIDVQAPRNNKRETYPSISELDIIGRNEAEDEIVKIVLRAADSYTFSVLPIVGLGGIGKTALAKLVYTNAEIKSKFEKTLWVCVSDDYNKKKILEDIIKWDTGEICKDLGLVKRKVYELLKERKYFLVLDDLWNDRVTDWEELRSLLSIGNQGSVIIVTTRNTNVAAVVKTIEPYDVEKLPFDKCMEIFSRYAFKGDCEKDQQLLGIGMSIVQKCCGVPLAARTLGSLLSSCRDVEEWLRIMGDNLWNIKQDEDDILPILKLSYNALPSHLQACFSCLSVFRKGHFIYPDIVITFWMALGLIHTPNGKNQVHVGQRYFSELLGRSLFQEQDILCDDTVACKVHDLIHDLAISVSQREYAIVSWEKAAVSESVRHLVWDREDSSAVLKFPKQLRKACKARSFAIRDRMGTVSKSFLHDVFSNFKLLRALTFVSVDFEELPNSVGSLKHLRYLHMTFNRKIKSLPNSLCKLVNLQTLHLLCCNQLEELPTNVHQLVNLVYLNLTSKQISLFKSGFCGWSSLELLKLSYCSELTSLEEGFGSLTALRELEIWECPKLASLPSSMKQISATLRKLCIHSCEELDLMEPAEALSGLMSLHKLTLTELPKLMGFPESFKSAASSLRYVHIDACEGLEKLPSCIAEFSSLREVRIYNCPALSTRCGDVSGEDYHLICHVPEIYIDDILLSEANSCGTGFLAISVLAKAASFGTEWAVTEIKSAWNVKKELEKLERSLRSICAVLRDAECKQSTSHALQEWLDNLKDAVYDIDDVLDDVATEALEQEVQNELDEIAANKAQFGLTEHAIDVHTSRSNNRETHSFITEPEIIGRDEAKHKIVEMICTATESNPLSVFPIVGLGGIGKTALAQLIYNDAQITEKFQKKLWVCVSDVFDIKKILDDIIQSGTGESNKHLNLEILQSKRYLLVLDGMWSDKVNEWDELKSILSSGGSGSVIIVTTRNRSVASIVKTLEPYDVAELPDDKCMQVFMHYAFRDGGEQDPKLLEIGKSIVKKCRGVPLEAKTLGSLLCTSRDVGEWQRIMEDKLWNTEGEVCGIIPALKLSYDALPPHLRALFSSLSVFPKDYEMFVDLLVMFWMALGMLNTGKESKQVISAGRKCFHDLLGRSLFQDQIIVYDETIHSCKMHDLIHDLAQFVSENEHAAISCEKTAFSKRVKHLVWDRKNFSVELEFPKQLKKACKVRTFSSIDNYGTVSKSFLENLFSTFTLLRVLIFSDAHFEELPSSIRNLKHLRLTYLSLTSKQKYLLKSGFCGWPSLTFLYLHHCVELTSLTEGFGSLAALRELRIFNCPKLASLPSAMKQLSSLEKLVLNNCNELDLMEPGEALSGLGSLRALNLVGLPKLIIGIRDCPELSRRCTAESGEDFHLIHHVLRIYIDNKIWEKAGRPYSDTPRVLKA</sequence>
<evidence type="ECO:0000259" key="9">
    <source>
        <dbReference type="Pfam" id="PF18052"/>
    </source>
</evidence>
<dbReference type="InterPro" id="IPR032675">
    <property type="entry name" value="LRR_dom_sf"/>
</dbReference>
<dbReference type="Gene3D" id="1.10.10.10">
    <property type="entry name" value="Winged helix-like DNA-binding domain superfamily/Winged helix DNA-binding domain"/>
    <property type="match status" value="3"/>
</dbReference>
<protein>
    <submittedName>
        <fullName evidence="12">Uncharacterized protein</fullName>
    </submittedName>
</protein>
<evidence type="ECO:0000259" key="11">
    <source>
        <dbReference type="Pfam" id="PF23598"/>
    </source>
</evidence>
<evidence type="ECO:0000313" key="12">
    <source>
        <dbReference type="EnsemblPlants" id="ONIVA05G27260.1"/>
    </source>
</evidence>